<accession>A0ABV9RUJ8</accession>
<dbReference type="PANTHER" id="PTHR42705:SF3">
    <property type="entry name" value="ATP-DEPENDENT DNA LIGASE"/>
    <property type="match status" value="1"/>
</dbReference>
<comment type="caution">
    <text evidence="3">The sequence shown here is derived from an EMBL/GenBank/DDBJ whole genome shotgun (WGS) entry which is preliminary data.</text>
</comment>
<dbReference type="PANTHER" id="PTHR42705">
    <property type="entry name" value="BIFUNCTIONAL NON-HOMOLOGOUS END JOINING PROTEIN LIGD"/>
    <property type="match status" value="1"/>
</dbReference>
<dbReference type="EMBL" id="JBHSIS010000002">
    <property type="protein sequence ID" value="MFC4852258.1"/>
    <property type="molecule type" value="Genomic_DNA"/>
</dbReference>
<dbReference type="InterPro" id="IPR014145">
    <property type="entry name" value="LigD_pol_dom"/>
</dbReference>
<name>A0ABV9RUJ8_9PSEU</name>
<proteinExistence type="predicted"/>
<keyword evidence="3" id="KW-0436">Ligase</keyword>
<keyword evidence="4" id="KW-1185">Reference proteome</keyword>
<feature type="region of interest" description="Disordered" evidence="1">
    <location>
        <begin position="314"/>
        <end position="337"/>
    </location>
</feature>
<evidence type="ECO:0000313" key="3">
    <source>
        <dbReference type="EMBL" id="MFC4852258.1"/>
    </source>
</evidence>
<reference evidence="4" key="1">
    <citation type="journal article" date="2019" name="Int. J. Syst. Evol. Microbiol.">
        <title>The Global Catalogue of Microorganisms (GCM) 10K type strain sequencing project: providing services to taxonomists for standard genome sequencing and annotation.</title>
        <authorList>
            <consortium name="The Broad Institute Genomics Platform"/>
            <consortium name="The Broad Institute Genome Sequencing Center for Infectious Disease"/>
            <person name="Wu L."/>
            <person name="Ma J."/>
        </authorList>
    </citation>
    <scope>NUCLEOTIDE SEQUENCE [LARGE SCALE GENOMIC DNA]</scope>
    <source>
        <strain evidence="4">ZS-22-S1</strain>
    </source>
</reference>
<dbReference type="RefSeq" id="WP_378053811.1">
    <property type="nucleotide sequence ID" value="NZ_JBHSIS010000002.1"/>
</dbReference>
<dbReference type="EC" id="6.5.1.1" evidence="3"/>
<dbReference type="InterPro" id="IPR052171">
    <property type="entry name" value="NHEJ_LigD"/>
</dbReference>
<evidence type="ECO:0000256" key="1">
    <source>
        <dbReference type="SAM" id="MobiDB-lite"/>
    </source>
</evidence>
<dbReference type="Pfam" id="PF21686">
    <property type="entry name" value="LigD_Prim-Pol"/>
    <property type="match status" value="1"/>
</dbReference>
<protein>
    <submittedName>
        <fullName evidence="3">Non-homologous end-joining DNA ligase</fullName>
        <ecNumber evidence="3">6.5.1.1</ecNumber>
    </submittedName>
</protein>
<dbReference type="NCBIfam" id="TIGR02778">
    <property type="entry name" value="ligD_pol"/>
    <property type="match status" value="1"/>
</dbReference>
<dbReference type="Gene3D" id="3.90.920.10">
    <property type="entry name" value="DNA primase, PRIM domain"/>
    <property type="match status" value="1"/>
</dbReference>
<organism evidence="3 4">
    <name type="scientific">Actinophytocola glycyrrhizae</name>
    <dbReference type="NCBI Taxonomy" id="2044873"/>
    <lineage>
        <taxon>Bacteria</taxon>
        <taxon>Bacillati</taxon>
        <taxon>Actinomycetota</taxon>
        <taxon>Actinomycetes</taxon>
        <taxon>Pseudonocardiales</taxon>
        <taxon>Pseudonocardiaceae</taxon>
    </lineage>
</organism>
<sequence length="337" mass="36964">MAGGDAEVLAVAGHEVRITSPGKVFFPERGDTKLDLARYYLAVERPLMAAMGGRPVLLQRFPNGVAGSSFFQKRVTPTKADPWLTTTRVSTPNGTEADALVAVDLAHVLWAVNMGCLGFHVWPSTAADPEHADELRIDLDPGPGVTFPMIREAAAETKALLDSLGVASFPKTTGNRGIHVYVRLQPRWDGYQVRAAAVAAARELERRRPDLLTAAWWKEERGSRVFIDYNQNAPHKTVFGAWSVRANPHGQVSTPFTWNELSTIEPRELTIATVPARLAEHGDPWAVMTPQSLDPLLAMSDRDMAAGLMDAPWPPVYPKMPNEPPRVAPSRARKDTP</sequence>
<feature type="domain" description="DNA ligase D polymerase" evidence="2">
    <location>
        <begin position="32"/>
        <end position="285"/>
    </location>
</feature>
<evidence type="ECO:0000313" key="4">
    <source>
        <dbReference type="Proteomes" id="UP001595859"/>
    </source>
</evidence>
<gene>
    <name evidence="3" type="primary">ligD</name>
    <name evidence="3" type="ORF">ACFPCV_01990</name>
</gene>
<dbReference type="Proteomes" id="UP001595859">
    <property type="component" value="Unassembled WGS sequence"/>
</dbReference>
<evidence type="ECO:0000259" key="2">
    <source>
        <dbReference type="Pfam" id="PF21686"/>
    </source>
</evidence>
<dbReference type="GO" id="GO:0003910">
    <property type="term" value="F:DNA ligase (ATP) activity"/>
    <property type="evidence" value="ECO:0007669"/>
    <property type="project" value="UniProtKB-EC"/>
</dbReference>
<feature type="compositionally biased region" description="Pro residues" evidence="1">
    <location>
        <begin position="314"/>
        <end position="327"/>
    </location>
</feature>